<reference evidence="1" key="1">
    <citation type="submission" date="2021-06" db="EMBL/GenBank/DDBJ databases">
        <authorList>
            <person name="Hodson N. C."/>
            <person name="Mongue J. A."/>
            <person name="Jaron S. K."/>
        </authorList>
    </citation>
    <scope>NUCLEOTIDE SEQUENCE</scope>
</reference>
<evidence type="ECO:0000313" key="1">
    <source>
        <dbReference type="EMBL" id="CAG7826523.1"/>
    </source>
</evidence>
<organism evidence="1 2">
    <name type="scientific">Allacma fusca</name>
    <dbReference type="NCBI Taxonomy" id="39272"/>
    <lineage>
        <taxon>Eukaryota</taxon>
        <taxon>Metazoa</taxon>
        <taxon>Ecdysozoa</taxon>
        <taxon>Arthropoda</taxon>
        <taxon>Hexapoda</taxon>
        <taxon>Collembola</taxon>
        <taxon>Symphypleona</taxon>
        <taxon>Sminthuridae</taxon>
        <taxon>Allacma</taxon>
    </lineage>
</organism>
<keyword evidence="2" id="KW-1185">Reference proteome</keyword>
<feature type="non-terminal residue" evidence="1">
    <location>
        <position position="1"/>
    </location>
</feature>
<dbReference type="EMBL" id="CAJVCH010540059">
    <property type="protein sequence ID" value="CAG7826523.1"/>
    <property type="molecule type" value="Genomic_DNA"/>
</dbReference>
<accession>A0A8J2L5A2</accession>
<sequence>HFGDPEIFSKPMVVFMGPWSGGKSTIINWLLGIQDEDVALRTGKCGFTQP</sequence>
<evidence type="ECO:0000313" key="2">
    <source>
        <dbReference type="Proteomes" id="UP000708208"/>
    </source>
</evidence>
<gene>
    <name evidence="1" type="ORF">AFUS01_LOCUS36573</name>
</gene>
<dbReference type="AlphaFoldDB" id="A0A8J2L5A2"/>
<name>A0A8J2L5A2_9HEXA</name>
<proteinExistence type="predicted"/>
<protein>
    <submittedName>
        <fullName evidence="1">Uncharacterized protein</fullName>
    </submittedName>
</protein>
<dbReference type="OrthoDB" id="422720at2759"/>
<comment type="caution">
    <text evidence="1">The sequence shown here is derived from an EMBL/GenBank/DDBJ whole genome shotgun (WGS) entry which is preliminary data.</text>
</comment>
<dbReference type="Proteomes" id="UP000708208">
    <property type="component" value="Unassembled WGS sequence"/>
</dbReference>